<evidence type="ECO:0000313" key="1">
    <source>
        <dbReference type="EMBL" id="MFB0846114.1"/>
    </source>
</evidence>
<proteinExistence type="predicted"/>
<dbReference type="Pfam" id="PF20140">
    <property type="entry name" value="DUF6530"/>
    <property type="match status" value="1"/>
</dbReference>
<sequence>MNADDEMIGERLRPLSQILKDMGY</sequence>
<comment type="caution">
    <text evidence="1">The sequence shown here is derived from an EMBL/GenBank/DDBJ whole genome shotgun (WGS) entry which is preliminary data.</text>
</comment>
<name>A0ABV4V8Y0_9BACL</name>
<reference evidence="1 2" key="1">
    <citation type="submission" date="2024-09" db="EMBL/GenBank/DDBJ databases">
        <authorList>
            <person name="Makale K.P.P."/>
            <person name="Makhzoum A."/>
            <person name="Rantong G."/>
            <person name="Rahube T.O."/>
        </authorList>
    </citation>
    <scope>NUCLEOTIDE SEQUENCE [LARGE SCALE GENOMIC DNA]</scope>
    <source>
        <strain evidence="1 2">KM_D13</strain>
    </source>
</reference>
<evidence type="ECO:0000313" key="2">
    <source>
        <dbReference type="Proteomes" id="UP001575622"/>
    </source>
</evidence>
<dbReference type="InterPro" id="IPR045352">
    <property type="entry name" value="DUF6530"/>
</dbReference>
<protein>
    <submittedName>
        <fullName evidence="1">Uncharacterized protein</fullName>
    </submittedName>
</protein>
<keyword evidence="2" id="KW-1185">Reference proteome</keyword>
<dbReference type="RefSeq" id="WP_373956123.1">
    <property type="nucleotide sequence ID" value="NZ_JBHDLN010000018.1"/>
</dbReference>
<accession>A0ABV4V8Y0</accession>
<gene>
    <name evidence="1" type="ORF">ACEU3E_28365</name>
</gene>
<dbReference type="Proteomes" id="UP001575622">
    <property type="component" value="Unassembled WGS sequence"/>
</dbReference>
<dbReference type="EMBL" id="JBHDLN010000018">
    <property type="protein sequence ID" value="MFB0846114.1"/>
    <property type="molecule type" value="Genomic_DNA"/>
</dbReference>
<organism evidence="1 2">
    <name type="scientific">Paenibacillus oleatilyticus</name>
    <dbReference type="NCBI Taxonomy" id="2594886"/>
    <lineage>
        <taxon>Bacteria</taxon>
        <taxon>Bacillati</taxon>
        <taxon>Bacillota</taxon>
        <taxon>Bacilli</taxon>
        <taxon>Bacillales</taxon>
        <taxon>Paenibacillaceae</taxon>
        <taxon>Paenibacillus</taxon>
    </lineage>
</organism>